<dbReference type="InterPro" id="IPR000801">
    <property type="entry name" value="Esterase-like"/>
</dbReference>
<feature type="compositionally biased region" description="Basic and acidic residues" evidence="3">
    <location>
        <begin position="236"/>
        <end position="252"/>
    </location>
</feature>
<dbReference type="Pfam" id="PF00756">
    <property type="entry name" value="Esterase"/>
    <property type="match status" value="1"/>
</dbReference>
<organism evidence="4 5">
    <name type="scientific">Verticillium longisporum</name>
    <name type="common">Verticillium dahliae var. longisporum</name>
    <dbReference type="NCBI Taxonomy" id="100787"/>
    <lineage>
        <taxon>Eukaryota</taxon>
        <taxon>Fungi</taxon>
        <taxon>Dikarya</taxon>
        <taxon>Ascomycota</taxon>
        <taxon>Pezizomycotina</taxon>
        <taxon>Sordariomycetes</taxon>
        <taxon>Hypocreomycetidae</taxon>
        <taxon>Glomerellales</taxon>
        <taxon>Plectosphaerellaceae</taxon>
        <taxon>Verticillium</taxon>
    </lineage>
</organism>
<evidence type="ECO:0000313" key="5">
    <source>
        <dbReference type="Proteomes" id="UP000045706"/>
    </source>
</evidence>
<feature type="non-terminal residue" evidence="4">
    <location>
        <position position="1"/>
    </location>
</feature>
<proteinExistence type="inferred from homology"/>
<name>A0A0G4N8W9_VERLO</name>
<comment type="similarity">
    <text evidence="1">Belongs to the esterase D family.</text>
</comment>
<dbReference type="InterPro" id="IPR052558">
    <property type="entry name" value="Siderophore_Hydrolase_D"/>
</dbReference>
<gene>
    <name evidence="4" type="ORF">BN1723_005496</name>
</gene>
<accession>A0A0G4N8W9</accession>
<evidence type="ECO:0000313" key="4">
    <source>
        <dbReference type="EMBL" id="CRK43041.1"/>
    </source>
</evidence>
<keyword evidence="2" id="KW-0378">Hydrolase</keyword>
<dbReference type="GO" id="GO:0016788">
    <property type="term" value="F:hydrolase activity, acting on ester bonds"/>
    <property type="evidence" value="ECO:0007669"/>
    <property type="project" value="TreeGrafter"/>
</dbReference>
<sequence length="313" mass="34822">QIVSVGTTHAGYHTPVFNMAQGTVSGLPCAESWTLSNESGDEYLIQIGYPRNWTAETAGSDDHTVPVIYLTDGNSVFLTALEALHRWLSLRPPGAPSSGVVVAIGYPLHDDSPFLFNGRRSKDLTPPLPGAGETEGGADQFLDFIEQRVRPFVSQRVKEKQGVSVGREALCGHSYGGLFTLHALFTRPTIFDYFLANSPSIWWNKRAILKHELGCYEKIGDKATSVMLFVGGDEQEPPRRKGENDEDFEQRRATHIERRMVDNLRELYERLRNSGKLAHISLSVYEGEDHGTVIPCGVSKGVWTFLDDWPCID</sequence>
<evidence type="ECO:0000256" key="1">
    <source>
        <dbReference type="ARBA" id="ARBA00005622"/>
    </source>
</evidence>
<dbReference type="Proteomes" id="UP000045706">
    <property type="component" value="Unassembled WGS sequence"/>
</dbReference>
<dbReference type="AlphaFoldDB" id="A0A0G4N8W9"/>
<dbReference type="PANTHER" id="PTHR40841">
    <property type="entry name" value="SIDEROPHORE TRIACETYLFUSARININE C ESTERASE"/>
    <property type="match status" value="1"/>
</dbReference>
<evidence type="ECO:0000256" key="2">
    <source>
        <dbReference type="ARBA" id="ARBA00022801"/>
    </source>
</evidence>
<evidence type="ECO:0000256" key="3">
    <source>
        <dbReference type="SAM" id="MobiDB-lite"/>
    </source>
</evidence>
<dbReference type="EMBL" id="CVQI01033051">
    <property type="protein sequence ID" value="CRK43041.1"/>
    <property type="molecule type" value="Genomic_DNA"/>
</dbReference>
<dbReference type="InterPro" id="IPR029058">
    <property type="entry name" value="AB_hydrolase_fold"/>
</dbReference>
<feature type="region of interest" description="Disordered" evidence="3">
    <location>
        <begin position="232"/>
        <end position="252"/>
    </location>
</feature>
<reference evidence="5" key="1">
    <citation type="submission" date="2015-05" db="EMBL/GenBank/DDBJ databases">
        <authorList>
            <person name="Fogelqvist Johan"/>
        </authorList>
    </citation>
    <scope>NUCLEOTIDE SEQUENCE [LARGE SCALE GENOMIC DNA]</scope>
</reference>
<dbReference type="SUPFAM" id="SSF53474">
    <property type="entry name" value="alpha/beta-Hydrolases"/>
    <property type="match status" value="1"/>
</dbReference>
<dbReference type="Gene3D" id="3.40.50.1820">
    <property type="entry name" value="alpha/beta hydrolase"/>
    <property type="match status" value="1"/>
</dbReference>
<dbReference type="PANTHER" id="PTHR40841:SF2">
    <property type="entry name" value="SIDEROPHORE-DEGRADING ESTERASE (EUROFUNG)"/>
    <property type="match status" value="1"/>
</dbReference>
<protein>
    <submittedName>
        <fullName evidence="4">Uncharacterized protein</fullName>
    </submittedName>
</protein>